<evidence type="ECO:0000313" key="2">
    <source>
        <dbReference type="EMBL" id="KPL76863.1"/>
    </source>
</evidence>
<gene>
    <name evidence="2" type="ORF">ADN00_09675</name>
</gene>
<dbReference type="AlphaFoldDB" id="A0A0P6X2K2"/>
<evidence type="ECO:0000313" key="3">
    <source>
        <dbReference type="Proteomes" id="UP000050417"/>
    </source>
</evidence>
<dbReference type="Proteomes" id="UP000050417">
    <property type="component" value="Unassembled WGS sequence"/>
</dbReference>
<organism evidence="2 3">
    <name type="scientific">Ornatilinea apprima</name>
    <dbReference type="NCBI Taxonomy" id="1134406"/>
    <lineage>
        <taxon>Bacteria</taxon>
        <taxon>Bacillati</taxon>
        <taxon>Chloroflexota</taxon>
        <taxon>Anaerolineae</taxon>
        <taxon>Anaerolineales</taxon>
        <taxon>Anaerolineaceae</taxon>
        <taxon>Ornatilinea</taxon>
    </lineage>
</organism>
<evidence type="ECO:0000259" key="1">
    <source>
        <dbReference type="Pfam" id="PF22526"/>
    </source>
</evidence>
<accession>A0A0P6X2K2</accession>
<dbReference type="STRING" id="1134406.ADN00_09675"/>
<dbReference type="InterPro" id="IPR054269">
    <property type="entry name" value="DUF7000"/>
</dbReference>
<dbReference type="OrthoDB" id="9816011at2"/>
<sequence>MPSLPEAMQEFKAQLQRGVVQQAYRGLMDYLMTLKTYLKTRYPDYFVSGGLYQGYMDMAYFSFHPEAFKRRGLKIAVVFNFDTFAFEVWLGGYNKQVQAQYWALFQQSGWNQYPLVPSLKGEDAIVTHTLVETPDFNDLDALTQRIEAGTLTFIGEIEAFLSAQNDLPRG</sequence>
<protein>
    <recommendedName>
        <fullName evidence="1">DUF7000 domain-containing protein</fullName>
    </recommendedName>
</protein>
<reference evidence="2 3" key="1">
    <citation type="submission" date="2015-07" db="EMBL/GenBank/DDBJ databases">
        <title>Genome sequence of Ornatilinea apprima DSM 23815.</title>
        <authorList>
            <person name="Hemp J."/>
            <person name="Ward L.M."/>
            <person name="Pace L.A."/>
            <person name="Fischer W.W."/>
        </authorList>
    </citation>
    <scope>NUCLEOTIDE SEQUENCE [LARGE SCALE GENOMIC DNA]</scope>
    <source>
        <strain evidence="2 3">P3M-1</strain>
    </source>
</reference>
<dbReference type="Pfam" id="PF22526">
    <property type="entry name" value="DUF7000"/>
    <property type="match status" value="1"/>
</dbReference>
<dbReference type="EMBL" id="LGCL01000024">
    <property type="protein sequence ID" value="KPL76863.1"/>
    <property type="molecule type" value="Genomic_DNA"/>
</dbReference>
<dbReference type="RefSeq" id="WP_075062798.1">
    <property type="nucleotide sequence ID" value="NZ_LGCL01000024.1"/>
</dbReference>
<proteinExistence type="predicted"/>
<feature type="domain" description="DUF7000" evidence="1">
    <location>
        <begin position="6"/>
        <end position="161"/>
    </location>
</feature>
<comment type="caution">
    <text evidence="2">The sequence shown here is derived from an EMBL/GenBank/DDBJ whole genome shotgun (WGS) entry which is preliminary data.</text>
</comment>
<name>A0A0P6X2K2_9CHLR</name>
<keyword evidence="3" id="KW-1185">Reference proteome</keyword>